<keyword evidence="2 5" id="KW-0808">Transferase</keyword>
<evidence type="ECO:0000256" key="3">
    <source>
        <dbReference type="ARBA" id="ARBA00022691"/>
    </source>
</evidence>
<evidence type="ECO:0000256" key="4">
    <source>
        <dbReference type="PROSITE-ProRule" id="PRU00489"/>
    </source>
</evidence>
<dbReference type="AlphaFoldDB" id="A0A5C4R6K8"/>
<dbReference type="InterPro" id="IPR007757">
    <property type="entry name" value="MT-A70-like"/>
</dbReference>
<dbReference type="Pfam" id="PF05063">
    <property type="entry name" value="MT-A70"/>
    <property type="match status" value="1"/>
</dbReference>
<dbReference type="RefSeq" id="WP_139598533.1">
    <property type="nucleotide sequence ID" value="NZ_VDDC01000014.1"/>
</dbReference>
<evidence type="ECO:0000313" key="5">
    <source>
        <dbReference type="EMBL" id="TNH39626.1"/>
    </source>
</evidence>
<reference evidence="5 6" key="1">
    <citation type="submission" date="2019-06" db="EMBL/GenBank/DDBJ databases">
        <authorList>
            <person name="Li J."/>
        </authorList>
    </citation>
    <scope>NUCLEOTIDE SEQUENCE [LARGE SCALE GENOMIC DNA]</scope>
    <source>
        <strain evidence="5 6">CGMCC 1.8012</strain>
    </source>
</reference>
<name>A0A5C4R6K8_9RHOB</name>
<comment type="similarity">
    <text evidence="4">Belongs to the MT-A70-like family.</text>
</comment>
<dbReference type="InterPro" id="IPR029063">
    <property type="entry name" value="SAM-dependent_MTases_sf"/>
</dbReference>
<dbReference type="SUPFAM" id="SSF53335">
    <property type="entry name" value="S-adenosyl-L-methionine-dependent methyltransferases"/>
    <property type="match status" value="1"/>
</dbReference>
<keyword evidence="3" id="KW-0949">S-adenosyl-L-methionine</keyword>
<keyword evidence="1 5" id="KW-0489">Methyltransferase</keyword>
<evidence type="ECO:0000256" key="2">
    <source>
        <dbReference type="ARBA" id="ARBA00022679"/>
    </source>
</evidence>
<accession>A0A5C4R6K8</accession>
<dbReference type="GO" id="GO:0032259">
    <property type="term" value="P:methylation"/>
    <property type="evidence" value="ECO:0007669"/>
    <property type="project" value="UniProtKB-KW"/>
</dbReference>
<organism evidence="5 6">
    <name type="scientific">Paracoccus haeundaensis</name>
    <dbReference type="NCBI Taxonomy" id="225362"/>
    <lineage>
        <taxon>Bacteria</taxon>
        <taxon>Pseudomonadati</taxon>
        <taxon>Pseudomonadota</taxon>
        <taxon>Alphaproteobacteria</taxon>
        <taxon>Rhodobacterales</taxon>
        <taxon>Paracoccaceae</taxon>
        <taxon>Paracoccus</taxon>
    </lineage>
</organism>
<dbReference type="GO" id="GO:0008168">
    <property type="term" value="F:methyltransferase activity"/>
    <property type="evidence" value="ECO:0007669"/>
    <property type="project" value="UniProtKB-KW"/>
</dbReference>
<evidence type="ECO:0000256" key="1">
    <source>
        <dbReference type="ARBA" id="ARBA00022603"/>
    </source>
</evidence>
<gene>
    <name evidence="5" type="ORF">FHD67_09335</name>
</gene>
<protein>
    <submittedName>
        <fullName evidence="5">DNA methyltransferase</fullName>
    </submittedName>
</protein>
<dbReference type="Proteomes" id="UP000304880">
    <property type="component" value="Unassembled WGS sequence"/>
</dbReference>
<dbReference type="PANTHER" id="PTHR12829:SF7">
    <property type="entry name" value="N6-ADENOSINE-METHYLTRANSFERASE CATALYTIC SUBUNIT"/>
    <property type="match status" value="1"/>
</dbReference>
<evidence type="ECO:0000313" key="6">
    <source>
        <dbReference type="Proteomes" id="UP000304880"/>
    </source>
</evidence>
<sequence>MTTVLHQFNNLRPFGGFDLIMADPPWRYEMRSEKGETRSPQAKYACMSIDEIAALPVAALAAPNCLLWLWGLNTMLPQALAVIEAWGFEYKTSGHWVKTTVNGKLNMGMGYILRGAGEPFLIGTRGAPKTTSSTSSVIMGQIREHSRKPEEAFAAAEKLMPDARRIEVFSRQRQAGWSNWGHESEKFEEAS</sequence>
<dbReference type="PROSITE" id="PS51143">
    <property type="entry name" value="MT_A70"/>
    <property type="match status" value="1"/>
</dbReference>
<dbReference type="PANTHER" id="PTHR12829">
    <property type="entry name" value="N6-ADENOSINE-METHYLTRANSFERASE"/>
    <property type="match status" value="1"/>
</dbReference>
<keyword evidence="6" id="KW-1185">Reference proteome</keyword>
<dbReference type="EMBL" id="VDDC01000014">
    <property type="protein sequence ID" value="TNH39626.1"/>
    <property type="molecule type" value="Genomic_DNA"/>
</dbReference>
<comment type="caution">
    <text evidence="5">The sequence shown here is derived from an EMBL/GenBank/DDBJ whole genome shotgun (WGS) entry which is preliminary data.</text>
</comment>
<proteinExistence type="inferred from homology"/>